<dbReference type="PANTHER" id="PTHR43208:SF1">
    <property type="entry name" value="ABC TRANSPORTER SUBSTRATE-BINDING PROTEIN"/>
    <property type="match status" value="1"/>
</dbReference>
<evidence type="ECO:0000313" key="5">
    <source>
        <dbReference type="EMBL" id="BAY59663.1"/>
    </source>
</evidence>
<organism evidence="5 6">
    <name type="scientific">Leptolyngbya boryana NIES-2135</name>
    <dbReference type="NCBI Taxonomy" id="1973484"/>
    <lineage>
        <taxon>Bacteria</taxon>
        <taxon>Bacillati</taxon>
        <taxon>Cyanobacteriota</taxon>
        <taxon>Cyanophyceae</taxon>
        <taxon>Leptolyngbyales</taxon>
        <taxon>Leptolyngbyaceae</taxon>
        <taxon>Leptolyngbya group</taxon>
        <taxon>Leptolyngbya</taxon>
    </lineage>
</organism>
<dbReference type="Pfam" id="PF02608">
    <property type="entry name" value="Bmp"/>
    <property type="match status" value="1"/>
</dbReference>
<keyword evidence="5" id="KW-0449">Lipoprotein</keyword>
<feature type="region of interest" description="Disordered" evidence="2">
    <location>
        <begin position="33"/>
        <end position="52"/>
    </location>
</feature>
<keyword evidence="5" id="KW-0614">Plasmid</keyword>
<geneLocation type="plasmid" evidence="5">
    <name>plasmid2</name>
</geneLocation>
<proteinExistence type="predicted"/>
<evidence type="ECO:0000313" key="6">
    <source>
        <dbReference type="Proteomes" id="UP000217895"/>
    </source>
</evidence>
<evidence type="ECO:0000256" key="3">
    <source>
        <dbReference type="SAM" id="SignalP"/>
    </source>
</evidence>
<dbReference type="AlphaFoldDB" id="A0A1Z4JSL0"/>
<dbReference type="EMBL" id="AP018205">
    <property type="protein sequence ID" value="BAY59663.1"/>
    <property type="molecule type" value="Genomic_DNA"/>
</dbReference>
<dbReference type="InterPro" id="IPR003760">
    <property type="entry name" value="PnrA-like"/>
</dbReference>
<dbReference type="SUPFAM" id="SSF53822">
    <property type="entry name" value="Periplasmic binding protein-like I"/>
    <property type="match status" value="1"/>
</dbReference>
<dbReference type="PANTHER" id="PTHR43208">
    <property type="entry name" value="ABC TRANSPORTER SUBSTRATE-BINDING PROTEIN"/>
    <property type="match status" value="1"/>
</dbReference>
<evidence type="ECO:0000256" key="2">
    <source>
        <dbReference type="SAM" id="MobiDB-lite"/>
    </source>
</evidence>
<name>A0A1Z4JSL0_LEPBY</name>
<feature type="compositionally biased region" description="Low complexity" evidence="2">
    <location>
        <begin position="33"/>
        <end position="51"/>
    </location>
</feature>
<dbReference type="InterPro" id="IPR052910">
    <property type="entry name" value="ABC-Purine-Binding"/>
</dbReference>
<dbReference type="GO" id="GO:0005886">
    <property type="term" value="C:plasma membrane"/>
    <property type="evidence" value="ECO:0007669"/>
    <property type="project" value="InterPro"/>
</dbReference>
<evidence type="ECO:0000256" key="1">
    <source>
        <dbReference type="ARBA" id="ARBA00022729"/>
    </source>
</evidence>
<feature type="signal peptide" evidence="3">
    <location>
        <begin position="1"/>
        <end position="33"/>
    </location>
</feature>
<sequence>MFMTSKQSLQVIQQSLVLLLTVPFLSLSGCNSASTTSQSPSTTVSPASTASNEGKAGRFALIMNGPPTDKSWNQKAYEAAQALKAKGVDIVVSESISPADVERVLRQYAEAGYSPIVAHSFNYGDAVFKVAKEFPNINFAWAGGINKTGVNVADYDQPFYQGAYLVGLIGGKLSKTGKLGALYGFDIPVCHSMGEAMLAGAKTVRPDATLTDAAVGNWDDVAKAKEAALSQAETGVDFWIGCGQGPTLGQIEAAKTKGGFVTGYVGDMSSIDPKVVASNLVWNMEPLFTKMIEDTRSKQFTNQFYKMGVAEGVVGVEIPSAFKDKLTPEQLKSIEDTRTKIASGELKVPFVPK</sequence>
<accession>A0A1Z4JSL0</accession>
<dbReference type="InterPro" id="IPR028082">
    <property type="entry name" value="Peripla_BP_I"/>
</dbReference>
<reference evidence="5 6" key="1">
    <citation type="submission" date="2017-06" db="EMBL/GenBank/DDBJ databases">
        <title>Genome sequencing of cyanobaciteial culture collection at National Institute for Environmental Studies (NIES).</title>
        <authorList>
            <person name="Hirose Y."/>
            <person name="Shimura Y."/>
            <person name="Fujisawa T."/>
            <person name="Nakamura Y."/>
            <person name="Kawachi M."/>
        </authorList>
    </citation>
    <scope>NUCLEOTIDE SEQUENCE [LARGE SCALE GENOMIC DNA]</scope>
    <source>
        <strain evidence="5 6">NIES-2135</strain>
        <plasmid evidence="6">Plasmid Plasmid2 dna</plasmid>
    </source>
</reference>
<evidence type="ECO:0000259" key="4">
    <source>
        <dbReference type="Pfam" id="PF02608"/>
    </source>
</evidence>
<dbReference type="Gene3D" id="3.40.50.2300">
    <property type="match status" value="2"/>
</dbReference>
<dbReference type="PROSITE" id="PS51257">
    <property type="entry name" value="PROKAR_LIPOPROTEIN"/>
    <property type="match status" value="1"/>
</dbReference>
<dbReference type="Proteomes" id="UP000217895">
    <property type="component" value="Plasmid Plasmid2 dna"/>
</dbReference>
<dbReference type="CDD" id="cd06304">
    <property type="entry name" value="PBP1_BmpA_Med_PnrA-like"/>
    <property type="match status" value="1"/>
</dbReference>
<protein>
    <submittedName>
        <fullName evidence="5">Basic membrane lipoprotein</fullName>
    </submittedName>
</protein>
<keyword evidence="1 3" id="KW-0732">Signal</keyword>
<gene>
    <name evidence="5" type="ORF">NIES2135_65400</name>
</gene>
<feature type="chain" id="PRO_5013142659" evidence="3">
    <location>
        <begin position="34"/>
        <end position="353"/>
    </location>
</feature>
<feature type="domain" description="ABC transporter substrate-binding protein PnrA-like" evidence="4">
    <location>
        <begin position="59"/>
        <end position="349"/>
    </location>
</feature>
<keyword evidence="6" id="KW-1185">Reference proteome</keyword>